<dbReference type="EMBL" id="CP030840">
    <property type="protein sequence ID" value="AXC15422.1"/>
    <property type="molecule type" value="Genomic_DNA"/>
</dbReference>
<proteinExistence type="predicted"/>
<evidence type="ECO:0000313" key="2">
    <source>
        <dbReference type="Proteomes" id="UP000253606"/>
    </source>
</evidence>
<dbReference type="Gene3D" id="1.10.10.10">
    <property type="entry name" value="Winged helix-like DNA-binding domain superfamily/Winged helix DNA-binding domain"/>
    <property type="match status" value="1"/>
</dbReference>
<sequence>MRYRKGCIAISDEYDLPVLLHIRNTRAITLNQLYRLLATEKSGIARRSVHWRLTRLEQAGLVLRITSSQFFRQPIFRITPLGLSYLEMRGHTLISLPSTGRQILNETQVFHALELVEIRLALRESGLLQTWQTELELASRNLVFYGGAAKDYDAFITLQTEEGAWQLALEYERTVKGSARYSDIRAVLNGDKTADAVLYLTSSHDVSHVLAIEMRGVKKTIGVALSEDFRRDLLRTPVLNIGAGHAVTSFREFLHAAPRATKATDREFLSAL</sequence>
<evidence type="ECO:0000313" key="1">
    <source>
        <dbReference type="EMBL" id="AXC15422.1"/>
    </source>
</evidence>
<dbReference type="RefSeq" id="WP_114210086.1">
    <property type="nucleotide sequence ID" value="NZ_CP030840.1"/>
</dbReference>
<dbReference type="KEGG" id="abas:ACPOL_6178"/>
<dbReference type="SUPFAM" id="SSF46785">
    <property type="entry name" value="Winged helix' DNA-binding domain"/>
    <property type="match status" value="1"/>
</dbReference>
<dbReference type="Pfam" id="PF13814">
    <property type="entry name" value="Replic_Relax"/>
    <property type="match status" value="1"/>
</dbReference>
<gene>
    <name evidence="1" type="ORF">ACPOL_6178</name>
</gene>
<dbReference type="InterPro" id="IPR036390">
    <property type="entry name" value="WH_DNA-bd_sf"/>
</dbReference>
<accession>A0A2Z5G811</accession>
<keyword evidence="2" id="KW-1185">Reference proteome</keyword>
<organism evidence="1 2">
    <name type="scientific">Acidisarcina polymorpha</name>
    <dbReference type="NCBI Taxonomy" id="2211140"/>
    <lineage>
        <taxon>Bacteria</taxon>
        <taxon>Pseudomonadati</taxon>
        <taxon>Acidobacteriota</taxon>
        <taxon>Terriglobia</taxon>
        <taxon>Terriglobales</taxon>
        <taxon>Acidobacteriaceae</taxon>
        <taxon>Acidisarcina</taxon>
    </lineage>
</organism>
<reference evidence="1 2" key="1">
    <citation type="journal article" date="2018" name="Front. Microbiol.">
        <title>Hydrolytic Capabilities as a Key to Environmental Success: Chitinolytic and Cellulolytic Acidobacteria From Acidic Sub-arctic Soils and Boreal Peatlands.</title>
        <authorList>
            <person name="Belova S.E."/>
            <person name="Ravin N.V."/>
            <person name="Pankratov T.A."/>
            <person name="Rakitin A.L."/>
            <person name="Ivanova A.A."/>
            <person name="Beletsky A.V."/>
            <person name="Mardanov A.V."/>
            <person name="Sinninghe Damste J.S."/>
            <person name="Dedysh S.N."/>
        </authorList>
    </citation>
    <scope>NUCLEOTIDE SEQUENCE [LARGE SCALE GENOMIC DNA]</scope>
    <source>
        <strain evidence="1 2">SBC82</strain>
    </source>
</reference>
<dbReference type="InterPro" id="IPR025855">
    <property type="entry name" value="Replic_Relax"/>
</dbReference>
<dbReference type="OrthoDB" id="108410at2"/>
<dbReference type="AlphaFoldDB" id="A0A2Z5G811"/>
<dbReference type="InterPro" id="IPR036388">
    <property type="entry name" value="WH-like_DNA-bd_sf"/>
</dbReference>
<protein>
    <recommendedName>
        <fullName evidence="3">Replication-relaxation</fullName>
    </recommendedName>
</protein>
<evidence type="ECO:0008006" key="3">
    <source>
        <dbReference type="Google" id="ProtNLM"/>
    </source>
</evidence>
<name>A0A2Z5G811_9BACT</name>
<dbReference type="Proteomes" id="UP000253606">
    <property type="component" value="Chromosome"/>
</dbReference>